<dbReference type="InterPro" id="IPR029066">
    <property type="entry name" value="PLP-binding_barrel"/>
</dbReference>
<organism evidence="6 7">
    <name type="scientific">Lutispora thermophila DSM 19022</name>
    <dbReference type="NCBI Taxonomy" id="1122184"/>
    <lineage>
        <taxon>Bacteria</taxon>
        <taxon>Bacillati</taxon>
        <taxon>Bacillota</taxon>
        <taxon>Clostridia</taxon>
        <taxon>Lutisporales</taxon>
        <taxon>Lutisporaceae</taxon>
        <taxon>Lutispora</taxon>
    </lineage>
</organism>
<sequence>MSSIRENIEVVRNDIKDICRKQGRDPDKVTLIAVTKTIDEERIREAICSGITDIGENKVQEIMDKYEALKDVSNIHLIGHLQSNKVKYIIDKVKLIHSVDSMKLMDEINRRAIKAGVIANILIQVNVACEDTKFGIEMETVDSHIEYASKLENIRVQGLMTIAPNYEYVEQTRPIFRALRKKFDELSNNQYSNVEMKYLSMGMTNDYKIALEEGSNMIRVGTGIFGKRVYNKN</sequence>
<dbReference type="PANTHER" id="PTHR10146">
    <property type="entry name" value="PROLINE SYNTHETASE CO-TRANSCRIBED BACTERIAL HOMOLOG PROTEIN"/>
    <property type="match status" value="1"/>
</dbReference>
<evidence type="ECO:0000259" key="5">
    <source>
        <dbReference type="Pfam" id="PF01168"/>
    </source>
</evidence>
<dbReference type="PIRSF" id="PIRSF004848">
    <property type="entry name" value="YBL036c_PLPDEIII"/>
    <property type="match status" value="1"/>
</dbReference>
<protein>
    <recommendedName>
        <fullName evidence="2">Pyridoxal phosphate homeostasis protein</fullName>
        <shortName evidence="2">PLP homeostasis protein</shortName>
    </recommendedName>
</protein>
<dbReference type="Proteomes" id="UP000184442">
    <property type="component" value="Unassembled WGS sequence"/>
</dbReference>
<dbReference type="SUPFAM" id="SSF51419">
    <property type="entry name" value="PLP-binding barrel"/>
    <property type="match status" value="1"/>
</dbReference>
<comment type="similarity">
    <text evidence="2 4">Belongs to the pyridoxal phosphate-binding protein YggS/PROSC family.</text>
</comment>
<dbReference type="RefSeq" id="WP_084524515.1">
    <property type="nucleotide sequence ID" value="NZ_FQZS01000014.1"/>
</dbReference>
<name>A0A1M6G1W5_9FIRM</name>
<dbReference type="NCBIfam" id="TIGR00044">
    <property type="entry name" value="YggS family pyridoxal phosphate-dependent enzyme"/>
    <property type="match status" value="1"/>
</dbReference>
<evidence type="ECO:0000256" key="2">
    <source>
        <dbReference type="HAMAP-Rule" id="MF_02087"/>
    </source>
</evidence>
<dbReference type="PANTHER" id="PTHR10146:SF14">
    <property type="entry name" value="PYRIDOXAL PHOSPHATE HOMEOSTASIS PROTEIN"/>
    <property type="match status" value="1"/>
</dbReference>
<evidence type="ECO:0000256" key="1">
    <source>
        <dbReference type="ARBA" id="ARBA00022898"/>
    </source>
</evidence>
<dbReference type="InterPro" id="IPR011078">
    <property type="entry name" value="PyrdxlP_homeostasis"/>
</dbReference>
<comment type="cofactor">
    <cofactor evidence="3">
        <name>pyridoxal 5'-phosphate</name>
        <dbReference type="ChEBI" id="CHEBI:597326"/>
    </cofactor>
</comment>
<dbReference type="InterPro" id="IPR001608">
    <property type="entry name" value="Ala_racemase_N"/>
</dbReference>
<dbReference type="STRING" id="1122184.SAMN02745176_02178"/>
<accession>A0A1M6G1W5</accession>
<evidence type="ECO:0000313" key="7">
    <source>
        <dbReference type="Proteomes" id="UP000184442"/>
    </source>
</evidence>
<dbReference type="Gene3D" id="3.20.20.10">
    <property type="entry name" value="Alanine racemase"/>
    <property type="match status" value="1"/>
</dbReference>
<feature type="domain" description="Alanine racemase N-terminal" evidence="5">
    <location>
        <begin position="28"/>
        <end position="227"/>
    </location>
</feature>
<comment type="function">
    <text evidence="2">Pyridoxal 5'-phosphate (PLP)-binding protein, which is involved in PLP homeostasis.</text>
</comment>
<dbReference type="HAMAP" id="MF_02087">
    <property type="entry name" value="PLP_homeostasis"/>
    <property type="match status" value="1"/>
</dbReference>
<gene>
    <name evidence="6" type="ORF">SAMN02745176_02178</name>
</gene>
<keyword evidence="1 2" id="KW-0663">Pyridoxal phosphate</keyword>
<dbReference type="AlphaFoldDB" id="A0A1M6G1W5"/>
<dbReference type="GO" id="GO:0030170">
    <property type="term" value="F:pyridoxal phosphate binding"/>
    <property type="evidence" value="ECO:0007669"/>
    <property type="project" value="UniProtKB-UniRule"/>
</dbReference>
<proteinExistence type="inferred from homology"/>
<reference evidence="6 7" key="1">
    <citation type="submission" date="2016-11" db="EMBL/GenBank/DDBJ databases">
        <authorList>
            <person name="Jaros S."/>
            <person name="Januszkiewicz K."/>
            <person name="Wedrychowicz H."/>
        </authorList>
    </citation>
    <scope>NUCLEOTIDE SEQUENCE [LARGE SCALE GENOMIC DNA]</scope>
    <source>
        <strain evidence="6 7">DSM 19022</strain>
    </source>
</reference>
<evidence type="ECO:0000256" key="4">
    <source>
        <dbReference type="RuleBase" id="RU004514"/>
    </source>
</evidence>
<evidence type="ECO:0000313" key="6">
    <source>
        <dbReference type="EMBL" id="SHJ03968.1"/>
    </source>
</evidence>
<dbReference type="CDD" id="cd00635">
    <property type="entry name" value="PLPDE_III_YBL036c_like"/>
    <property type="match status" value="1"/>
</dbReference>
<keyword evidence="7" id="KW-1185">Reference proteome</keyword>
<dbReference type="Pfam" id="PF01168">
    <property type="entry name" value="Ala_racemase_N"/>
    <property type="match status" value="1"/>
</dbReference>
<feature type="modified residue" description="N6-(pyridoxal phosphate)lysine" evidence="2 3">
    <location>
        <position position="36"/>
    </location>
</feature>
<evidence type="ECO:0000256" key="3">
    <source>
        <dbReference type="PIRSR" id="PIRSR004848-1"/>
    </source>
</evidence>
<dbReference type="FunFam" id="3.20.20.10:FF:000018">
    <property type="entry name" value="Pyridoxal phosphate homeostasis protein"/>
    <property type="match status" value="1"/>
</dbReference>
<dbReference type="EMBL" id="FQZS01000014">
    <property type="protein sequence ID" value="SHJ03968.1"/>
    <property type="molecule type" value="Genomic_DNA"/>
</dbReference>